<comment type="caution">
    <text evidence="1">The sequence shown here is derived from an EMBL/GenBank/DDBJ whole genome shotgun (WGS) entry which is preliminary data.</text>
</comment>
<evidence type="ECO:0000313" key="2">
    <source>
        <dbReference type="Proteomes" id="UP000178374"/>
    </source>
</evidence>
<dbReference type="Pfam" id="PF21748">
    <property type="entry name" value="UPF0150"/>
    <property type="match status" value="1"/>
</dbReference>
<dbReference type="PANTHER" id="PTHR34504:SF2">
    <property type="entry name" value="UPF0150 PROTEIN SSL0259"/>
    <property type="match status" value="1"/>
</dbReference>
<dbReference type="AlphaFoldDB" id="A0A1F6W4E2"/>
<dbReference type="Gene3D" id="3.30.160.250">
    <property type="match status" value="1"/>
</dbReference>
<name>A0A1F6W4E2_9BACT</name>
<evidence type="ECO:0000313" key="1">
    <source>
        <dbReference type="EMBL" id="OGI76636.1"/>
    </source>
</evidence>
<reference evidence="1 2" key="1">
    <citation type="journal article" date="2016" name="Nat. Commun.">
        <title>Thousands of microbial genomes shed light on interconnected biogeochemical processes in an aquifer system.</title>
        <authorList>
            <person name="Anantharaman K."/>
            <person name="Brown C.T."/>
            <person name="Hug L.A."/>
            <person name="Sharon I."/>
            <person name="Castelle C.J."/>
            <person name="Probst A.J."/>
            <person name="Thomas B.C."/>
            <person name="Singh A."/>
            <person name="Wilkins M.J."/>
            <person name="Karaoz U."/>
            <person name="Brodie E.L."/>
            <person name="Williams K.H."/>
            <person name="Hubbard S.S."/>
            <person name="Banfield J.F."/>
        </authorList>
    </citation>
    <scope>NUCLEOTIDE SEQUENCE [LARGE SCALE GENOMIC DNA]</scope>
</reference>
<dbReference type="STRING" id="1801750.A3B85_01040"/>
<dbReference type="InterPro" id="IPR051404">
    <property type="entry name" value="TA_system_antitoxin"/>
</dbReference>
<gene>
    <name evidence="1" type="ORF">A3B85_01040</name>
</gene>
<organism evidence="1 2">
    <name type="scientific">Candidatus Nomurabacteria bacterium RIFCSPHIGHO2_02_FULL_37_13</name>
    <dbReference type="NCBI Taxonomy" id="1801750"/>
    <lineage>
        <taxon>Bacteria</taxon>
        <taxon>Candidatus Nomuraibacteriota</taxon>
    </lineage>
</organism>
<dbReference type="SUPFAM" id="SSF143100">
    <property type="entry name" value="TTHA1013/TTHA0281-like"/>
    <property type="match status" value="1"/>
</dbReference>
<dbReference type="InterPro" id="IPR035069">
    <property type="entry name" value="TTHA1013/TTHA0281-like"/>
</dbReference>
<dbReference type="PROSITE" id="PS51257">
    <property type="entry name" value="PROKAR_LIPOPROTEIN"/>
    <property type="match status" value="1"/>
</dbReference>
<dbReference type="Proteomes" id="UP000178374">
    <property type="component" value="Unassembled WGS sequence"/>
</dbReference>
<dbReference type="PANTHER" id="PTHR34504">
    <property type="entry name" value="ANTITOXIN HICB"/>
    <property type="match status" value="1"/>
</dbReference>
<protein>
    <submittedName>
        <fullName evidence="1">Uncharacterized protein</fullName>
    </submittedName>
</protein>
<sequence length="84" mass="9370">MKSYSFRTIIEKDGKQYHGFVPTLLGCHTYGKTIEETKKNLNEAIEGYLLSCSKHGDVIPADNGLQSIETVSIPIFSTSRKVYA</sequence>
<proteinExistence type="predicted"/>
<dbReference type="EMBL" id="MFUA01000022">
    <property type="protein sequence ID" value="OGI76636.1"/>
    <property type="molecule type" value="Genomic_DNA"/>
</dbReference>
<accession>A0A1F6W4E2</accession>
<dbReference type="InterPro" id="IPR049389">
    <property type="entry name" value="TTHA0281-like"/>
</dbReference>